<dbReference type="EMBL" id="LAZR01051256">
    <property type="protein sequence ID" value="KKK85547.1"/>
    <property type="molecule type" value="Genomic_DNA"/>
</dbReference>
<organism evidence="1">
    <name type="scientific">marine sediment metagenome</name>
    <dbReference type="NCBI Taxonomy" id="412755"/>
    <lineage>
        <taxon>unclassified sequences</taxon>
        <taxon>metagenomes</taxon>
        <taxon>ecological metagenomes</taxon>
    </lineage>
</organism>
<protein>
    <submittedName>
        <fullName evidence="1">Uncharacterized protein</fullName>
    </submittedName>
</protein>
<dbReference type="AlphaFoldDB" id="A0A0F8YVS8"/>
<reference evidence="1" key="1">
    <citation type="journal article" date="2015" name="Nature">
        <title>Complex archaea that bridge the gap between prokaryotes and eukaryotes.</title>
        <authorList>
            <person name="Spang A."/>
            <person name="Saw J.H."/>
            <person name="Jorgensen S.L."/>
            <person name="Zaremba-Niedzwiedzka K."/>
            <person name="Martijn J."/>
            <person name="Lind A.E."/>
            <person name="van Eijk R."/>
            <person name="Schleper C."/>
            <person name="Guy L."/>
            <person name="Ettema T.J."/>
        </authorList>
    </citation>
    <scope>NUCLEOTIDE SEQUENCE</scope>
</reference>
<proteinExistence type="predicted"/>
<comment type="caution">
    <text evidence="1">The sequence shown here is derived from an EMBL/GenBank/DDBJ whole genome shotgun (WGS) entry which is preliminary data.</text>
</comment>
<gene>
    <name evidence="1" type="ORF">LCGC14_2772180</name>
</gene>
<name>A0A0F8YVS8_9ZZZZ</name>
<sequence length="64" mass="7154">MPQVDEECTFTTKADQVRLTTQTNGDTVLIQGLNLSQAEATSLTWLVNVDDEAILEFQIKIKEV</sequence>
<evidence type="ECO:0000313" key="1">
    <source>
        <dbReference type="EMBL" id="KKK85547.1"/>
    </source>
</evidence>
<accession>A0A0F8YVS8</accession>